<dbReference type="PANTHER" id="PTHR30537:SF5">
    <property type="entry name" value="HTH-TYPE TRANSCRIPTIONAL ACTIVATOR TTDR-RELATED"/>
    <property type="match status" value="1"/>
</dbReference>
<dbReference type="GO" id="GO:0006351">
    <property type="term" value="P:DNA-templated transcription"/>
    <property type="evidence" value="ECO:0007669"/>
    <property type="project" value="TreeGrafter"/>
</dbReference>
<dbReference type="Gene3D" id="1.10.10.10">
    <property type="entry name" value="Winged helix-like DNA-binding domain superfamily/Winged helix DNA-binding domain"/>
    <property type="match status" value="1"/>
</dbReference>
<evidence type="ECO:0000259" key="5">
    <source>
        <dbReference type="PROSITE" id="PS50931"/>
    </source>
</evidence>
<dbReference type="PRINTS" id="PR00039">
    <property type="entry name" value="HTHLYSR"/>
</dbReference>
<dbReference type="EMBL" id="FUGE01000183">
    <property type="protein sequence ID" value="SJM72614.1"/>
    <property type="molecule type" value="Genomic_DNA"/>
</dbReference>
<organism evidence="6 7">
    <name type="scientific">Psychrobacter piechaudii</name>
    <dbReference type="NCBI Taxonomy" id="1945521"/>
    <lineage>
        <taxon>Bacteria</taxon>
        <taxon>Pseudomonadati</taxon>
        <taxon>Pseudomonadota</taxon>
        <taxon>Gammaproteobacteria</taxon>
        <taxon>Moraxellales</taxon>
        <taxon>Moraxellaceae</taxon>
        <taxon>Psychrobacter</taxon>
    </lineage>
</organism>
<evidence type="ECO:0000313" key="7">
    <source>
        <dbReference type="Proteomes" id="UP000188357"/>
    </source>
</evidence>
<keyword evidence="7" id="KW-1185">Reference proteome</keyword>
<keyword evidence="3" id="KW-0238">DNA-binding</keyword>
<dbReference type="GO" id="GO:0043565">
    <property type="term" value="F:sequence-specific DNA binding"/>
    <property type="evidence" value="ECO:0007669"/>
    <property type="project" value="TreeGrafter"/>
</dbReference>
<dbReference type="OrthoDB" id="8885940at2"/>
<proteinExistence type="inferred from homology"/>
<evidence type="ECO:0000256" key="1">
    <source>
        <dbReference type="ARBA" id="ARBA00009437"/>
    </source>
</evidence>
<evidence type="ECO:0000256" key="2">
    <source>
        <dbReference type="ARBA" id="ARBA00023015"/>
    </source>
</evidence>
<dbReference type="FunFam" id="1.10.10.10:FF:000001">
    <property type="entry name" value="LysR family transcriptional regulator"/>
    <property type="match status" value="1"/>
</dbReference>
<gene>
    <name evidence="6" type="primary">dmlR_2</name>
    <name evidence="6" type="ORF">A1232T_01842</name>
</gene>
<dbReference type="InterPro" id="IPR036388">
    <property type="entry name" value="WH-like_DNA-bd_sf"/>
</dbReference>
<reference evidence="6 7" key="1">
    <citation type="submission" date="2017-02" db="EMBL/GenBank/DDBJ databases">
        <authorList>
            <person name="Peterson S.W."/>
        </authorList>
    </citation>
    <scope>NUCLEOTIDE SEQUENCE [LARGE SCALE GENOMIC DNA]</scope>
    <source>
        <strain evidence="6">Psychrobacter_piechaudii</strain>
    </source>
</reference>
<dbReference type="InterPro" id="IPR000847">
    <property type="entry name" value="LysR_HTH_N"/>
</dbReference>
<accession>A0A1R4GWX3</accession>
<dbReference type="AlphaFoldDB" id="A0A1R4GWX3"/>
<feature type="domain" description="HTH lysR-type" evidence="5">
    <location>
        <begin position="1"/>
        <end position="59"/>
    </location>
</feature>
<dbReference type="InterPro" id="IPR058163">
    <property type="entry name" value="LysR-type_TF_proteobact-type"/>
</dbReference>
<dbReference type="PROSITE" id="PS50931">
    <property type="entry name" value="HTH_LYSR"/>
    <property type="match status" value="1"/>
</dbReference>
<protein>
    <submittedName>
        <fullName evidence="6">HTH-type transcriptional regulator DmlR</fullName>
    </submittedName>
</protein>
<dbReference type="InterPro" id="IPR036390">
    <property type="entry name" value="WH_DNA-bd_sf"/>
</dbReference>
<name>A0A1R4GWX3_9GAMM</name>
<dbReference type="GO" id="GO:0003700">
    <property type="term" value="F:DNA-binding transcription factor activity"/>
    <property type="evidence" value="ECO:0007669"/>
    <property type="project" value="InterPro"/>
</dbReference>
<sequence length="302" mass="34189">MGQFEDMAMFIKVVDSGSITNAADQLNIAKSAVSRRLKELEARLNTQLISRTTRNSTLTEAGQKYYLEACSILSEVDLLNEQISGLSSQLEGKMRLTAPLSFGLMHLDEIIHNFAQQHPQLSFEIDFSDRHIDLVEEGYELAIRIGELKDSSYQAKRLTVIRRVLCASPKYLEQAGLPDSVEALKQHAFLQYGLTNKQGELDVIDPAGKRHRVEMTSRFKANNGNFLLDMAIKGHGIAFTPTFIAYQSLAKGELVPIMEDHQFPTLNAYAVYPKNRFLSQRCRLLIDYIIEQIGDEPYWDNI</sequence>
<dbReference type="RefSeq" id="WP_077451536.1">
    <property type="nucleotide sequence ID" value="NZ_FUGE01000183.1"/>
</dbReference>
<dbReference type="InterPro" id="IPR005119">
    <property type="entry name" value="LysR_subst-bd"/>
</dbReference>
<keyword evidence="4" id="KW-0804">Transcription</keyword>
<dbReference type="Proteomes" id="UP000188357">
    <property type="component" value="Unassembled WGS sequence"/>
</dbReference>
<dbReference type="PANTHER" id="PTHR30537">
    <property type="entry name" value="HTH-TYPE TRANSCRIPTIONAL REGULATOR"/>
    <property type="match status" value="1"/>
</dbReference>
<evidence type="ECO:0000313" key="6">
    <source>
        <dbReference type="EMBL" id="SJM72614.1"/>
    </source>
</evidence>
<dbReference type="CDD" id="cd08422">
    <property type="entry name" value="PBP2_CrgA_like"/>
    <property type="match status" value="1"/>
</dbReference>
<keyword evidence="2" id="KW-0805">Transcription regulation</keyword>
<comment type="similarity">
    <text evidence="1">Belongs to the LysR transcriptional regulatory family.</text>
</comment>
<evidence type="ECO:0000256" key="4">
    <source>
        <dbReference type="ARBA" id="ARBA00023163"/>
    </source>
</evidence>
<dbReference type="SUPFAM" id="SSF46785">
    <property type="entry name" value="Winged helix' DNA-binding domain"/>
    <property type="match status" value="1"/>
</dbReference>
<dbReference type="STRING" id="1945521.A1232T_01842"/>
<dbReference type="Pfam" id="PF00126">
    <property type="entry name" value="HTH_1"/>
    <property type="match status" value="1"/>
</dbReference>
<dbReference type="Gene3D" id="3.40.190.290">
    <property type="match status" value="1"/>
</dbReference>
<dbReference type="Pfam" id="PF03466">
    <property type="entry name" value="LysR_substrate"/>
    <property type="match status" value="1"/>
</dbReference>
<dbReference type="SUPFAM" id="SSF53850">
    <property type="entry name" value="Periplasmic binding protein-like II"/>
    <property type="match status" value="1"/>
</dbReference>
<evidence type="ECO:0000256" key="3">
    <source>
        <dbReference type="ARBA" id="ARBA00023125"/>
    </source>
</evidence>